<keyword evidence="2" id="KW-0812">Transmembrane</keyword>
<feature type="compositionally biased region" description="Low complexity" evidence="1">
    <location>
        <begin position="391"/>
        <end position="401"/>
    </location>
</feature>
<feature type="transmembrane region" description="Helical" evidence="2">
    <location>
        <begin position="297"/>
        <end position="318"/>
    </location>
</feature>
<feature type="transmembrane region" description="Helical" evidence="2">
    <location>
        <begin position="275"/>
        <end position="291"/>
    </location>
</feature>
<feature type="transmembrane region" description="Helical" evidence="2">
    <location>
        <begin position="330"/>
        <end position="354"/>
    </location>
</feature>
<keyword evidence="2" id="KW-1133">Transmembrane helix</keyword>
<organism evidence="3">
    <name type="scientific">Streptomyces sp. NBC_00060</name>
    <dbReference type="NCBI Taxonomy" id="2975636"/>
    <lineage>
        <taxon>Bacteria</taxon>
        <taxon>Bacillati</taxon>
        <taxon>Actinomycetota</taxon>
        <taxon>Actinomycetes</taxon>
        <taxon>Kitasatosporales</taxon>
        <taxon>Streptomycetaceae</taxon>
        <taxon>Streptomyces</taxon>
    </lineage>
</organism>
<name>A0AAU2H2K1_9ACTN</name>
<feature type="transmembrane region" description="Helical" evidence="2">
    <location>
        <begin position="360"/>
        <end position="379"/>
    </location>
</feature>
<dbReference type="EMBL" id="CP108253">
    <property type="protein sequence ID" value="WTU41823.1"/>
    <property type="molecule type" value="Genomic_DNA"/>
</dbReference>
<evidence type="ECO:0000313" key="3">
    <source>
        <dbReference type="EMBL" id="WTU41823.1"/>
    </source>
</evidence>
<feature type="region of interest" description="Disordered" evidence="1">
    <location>
        <begin position="391"/>
        <end position="416"/>
    </location>
</feature>
<evidence type="ECO:0000256" key="1">
    <source>
        <dbReference type="SAM" id="MobiDB-lite"/>
    </source>
</evidence>
<feature type="transmembrane region" description="Helical" evidence="2">
    <location>
        <begin position="42"/>
        <end position="64"/>
    </location>
</feature>
<dbReference type="Gene3D" id="1.20.1250.20">
    <property type="entry name" value="MFS general substrate transporter like domains"/>
    <property type="match status" value="1"/>
</dbReference>
<keyword evidence="2" id="KW-0472">Membrane</keyword>
<accession>A0AAU2H2K1</accession>
<feature type="transmembrane region" description="Helical" evidence="2">
    <location>
        <begin position="206"/>
        <end position="233"/>
    </location>
</feature>
<feature type="transmembrane region" description="Helical" evidence="2">
    <location>
        <begin position="100"/>
        <end position="120"/>
    </location>
</feature>
<dbReference type="PANTHER" id="PTHR23542">
    <property type="match status" value="1"/>
</dbReference>
<dbReference type="AlphaFoldDB" id="A0AAU2H2K1"/>
<feature type="transmembrane region" description="Helical" evidence="2">
    <location>
        <begin position="141"/>
        <end position="160"/>
    </location>
</feature>
<dbReference type="SUPFAM" id="SSF103473">
    <property type="entry name" value="MFS general substrate transporter"/>
    <property type="match status" value="1"/>
</dbReference>
<sequence>MSYRDLATRPILTWAVVAVGARAPVAMAPLAVVFMVRDRPGGYTLGAVLAAVYVLGEIVGAPLLGMRLRPERARPHLAAGLAGGAVGFAVLGLAHDAHPVVLGAAAFVAGAAPAATSGGLRAMLAAMVPERAVAQAVSGESMLIFGIWSVTPAVTTWLALSVRPYLPMLLAAALMAAAVAGLWALPPGWRADTADRGGEPMRRVLWRAWPVYVTGAAGISLLALAELVLPALLEQRGIALGWAGPLLAGFSAGSAAGAFVYGLRSWPGALRAQSLVLLLAVSGCVALVALLPGAAWLAVLLVLAGVLQAGAMLTRNLLLREVLPPSALTAGYSVMYAAVGAGYAVTGTLSGVLLRSVAPSTAILAGVGLTLLLTVIGVLREPAARDRAAGSAARGVAAGGAESTPVDGGRDPERSL</sequence>
<feature type="transmembrane region" description="Helical" evidence="2">
    <location>
        <begin position="12"/>
        <end position="36"/>
    </location>
</feature>
<evidence type="ECO:0000256" key="2">
    <source>
        <dbReference type="SAM" id="Phobius"/>
    </source>
</evidence>
<proteinExistence type="predicted"/>
<feature type="transmembrane region" description="Helical" evidence="2">
    <location>
        <begin position="76"/>
        <end position="94"/>
    </location>
</feature>
<dbReference type="InterPro" id="IPR036259">
    <property type="entry name" value="MFS_trans_sf"/>
</dbReference>
<gene>
    <name evidence="3" type="ORF">OHV25_20680</name>
</gene>
<reference evidence="3" key="1">
    <citation type="submission" date="2022-10" db="EMBL/GenBank/DDBJ databases">
        <title>The complete genomes of actinobacterial strains from the NBC collection.</title>
        <authorList>
            <person name="Joergensen T.S."/>
            <person name="Alvarez Arevalo M."/>
            <person name="Sterndorff E.B."/>
            <person name="Faurdal D."/>
            <person name="Vuksanovic O."/>
            <person name="Mourched A.-S."/>
            <person name="Charusanti P."/>
            <person name="Shaw S."/>
            <person name="Blin K."/>
            <person name="Weber T."/>
        </authorList>
    </citation>
    <scope>NUCLEOTIDE SEQUENCE</scope>
    <source>
        <strain evidence="3">NBC_00060</strain>
    </source>
</reference>
<feature type="transmembrane region" description="Helical" evidence="2">
    <location>
        <begin position="166"/>
        <end position="185"/>
    </location>
</feature>
<dbReference type="PANTHER" id="PTHR23542:SF1">
    <property type="entry name" value="MAJOR FACILITATOR SUPERFAMILY (MFS) PROFILE DOMAIN-CONTAINING PROTEIN"/>
    <property type="match status" value="1"/>
</dbReference>
<protein>
    <submittedName>
        <fullName evidence="3">MFS transporter</fullName>
    </submittedName>
</protein>
<feature type="transmembrane region" description="Helical" evidence="2">
    <location>
        <begin position="239"/>
        <end position="263"/>
    </location>
</feature>